<keyword evidence="4" id="KW-0489">Methyltransferase</keyword>
<evidence type="ECO:0000259" key="3">
    <source>
        <dbReference type="Pfam" id="PF21320"/>
    </source>
</evidence>
<evidence type="ECO:0000256" key="1">
    <source>
        <dbReference type="SAM" id="MobiDB-lite"/>
    </source>
</evidence>
<dbReference type="InterPro" id="IPR025714">
    <property type="entry name" value="Methyltranfer_dom"/>
</dbReference>
<dbReference type="InterPro" id="IPR029063">
    <property type="entry name" value="SAM-dependent_MTases_sf"/>
</dbReference>
<dbReference type="EMBL" id="JBHSKD010000027">
    <property type="protein sequence ID" value="MFC5179123.1"/>
    <property type="molecule type" value="Genomic_DNA"/>
</dbReference>
<dbReference type="Proteomes" id="UP001596087">
    <property type="component" value="Unassembled WGS sequence"/>
</dbReference>
<dbReference type="CDD" id="cd02440">
    <property type="entry name" value="AdoMet_MTases"/>
    <property type="match status" value="1"/>
</dbReference>
<dbReference type="PANTHER" id="PTHR45128:SF2">
    <property type="entry name" value="METHYLTRANSFERASE DOMAIN-CONTAINING PROTEIN"/>
    <property type="match status" value="1"/>
</dbReference>
<dbReference type="InterPro" id="IPR053173">
    <property type="entry name" value="SAM-binding_MTase"/>
</dbReference>
<feature type="region of interest" description="Disordered" evidence="1">
    <location>
        <begin position="1"/>
        <end position="25"/>
    </location>
</feature>
<dbReference type="SUPFAM" id="SSF53335">
    <property type="entry name" value="S-adenosyl-L-methionine-dependent methyltransferases"/>
    <property type="match status" value="1"/>
</dbReference>
<sequence length="382" mass="39989">MSTDLITEADTSTDHGSAGTGDRTDAERAEELALRLLDQFSGAVELFTVELGRRLGLYPVLAGSGAVTAVELAAAASIAPRYALEWLDQQAAAGIVDVVGHDLSGARLFALPAGHQAVLLDPGSPAYLVGAAPLARAVAASLPAVADAFATGTGVEYADFGHELRFGIAELNRPGFALGISDWVAQLPDVAARLESGGVILDAGCGEGWSSIGLARAFPNARVVAVDLDVDSVRAARDHVARAGLEGRVSVWRANAAEPDLLHELTEEPVTLVTVFQALHDMGEPVRALAGFRALLAAGGAVLVADEHGEDSKAAPADENERRQLAMSVLHCLPATWAESDSVVNGTVLRGHTMTSWAESAGFGRPEVLPVEHPFWRFYRLG</sequence>
<organism evidence="4 5">
    <name type="scientific">Nocardioides taihuensis</name>
    <dbReference type="NCBI Taxonomy" id="1835606"/>
    <lineage>
        <taxon>Bacteria</taxon>
        <taxon>Bacillati</taxon>
        <taxon>Actinomycetota</taxon>
        <taxon>Actinomycetes</taxon>
        <taxon>Propionibacteriales</taxon>
        <taxon>Nocardioidaceae</taxon>
        <taxon>Nocardioides</taxon>
    </lineage>
</organism>
<dbReference type="Pfam" id="PF13847">
    <property type="entry name" value="Methyltransf_31"/>
    <property type="match status" value="1"/>
</dbReference>
<dbReference type="GO" id="GO:0008168">
    <property type="term" value="F:methyltransferase activity"/>
    <property type="evidence" value="ECO:0007669"/>
    <property type="project" value="UniProtKB-KW"/>
</dbReference>
<evidence type="ECO:0000313" key="4">
    <source>
        <dbReference type="EMBL" id="MFC5179123.1"/>
    </source>
</evidence>
<gene>
    <name evidence="4" type="ORF">ACFPGP_20740</name>
</gene>
<accession>A0ABW0BQ72</accession>
<evidence type="ECO:0000313" key="5">
    <source>
        <dbReference type="Proteomes" id="UP001596087"/>
    </source>
</evidence>
<dbReference type="PANTHER" id="PTHR45128">
    <property type="entry name" value="METHYLTRANSFERASE TYPE 11"/>
    <property type="match status" value="1"/>
</dbReference>
<feature type="domain" description="Methyltransferase" evidence="2">
    <location>
        <begin position="195"/>
        <end position="320"/>
    </location>
</feature>
<evidence type="ECO:0000259" key="2">
    <source>
        <dbReference type="Pfam" id="PF13847"/>
    </source>
</evidence>
<keyword evidence="4" id="KW-0808">Transferase</keyword>
<dbReference type="Gene3D" id="3.40.50.150">
    <property type="entry name" value="Vaccinia Virus protein VP39"/>
    <property type="match status" value="1"/>
</dbReference>
<dbReference type="Pfam" id="PF21320">
    <property type="entry name" value="WHD_Rv2258c"/>
    <property type="match status" value="1"/>
</dbReference>
<dbReference type="SUPFAM" id="SSF46785">
    <property type="entry name" value="Winged helix' DNA-binding domain"/>
    <property type="match status" value="1"/>
</dbReference>
<comment type="caution">
    <text evidence="4">The sequence shown here is derived from an EMBL/GenBank/DDBJ whole genome shotgun (WGS) entry which is preliminary data.</text>
</comment>
<name>A0ABW0BQ72_9ACTN</name>
<feature type="domain" description="S-adenosylmethionine-dependent methyltransferase Rv2258c-like winged HTH" evidence="3">
    <location>
        <begin position="48"/>
        <end position="119"/>
    </location>
</feature>
<dbReference type="InterPro" id="IPR036390">
    <property type="entry name" value="WH_DNA-bd_sf"/>
</dbReference>
<protein>
    <submittedName>
        <fullName evidence="4">Class I SAM-dependent methyltransferase</fullName>
    </submittedName>
</protein>
<dbReference type="InterPro" id="IPR048711">
    <property type="entry name" value="WHD_Rv2258c"/>
</dbReference>
<reference evidence="5" key="1">
    <citation type="journal article" date="2019" name="Int. J. Syst. Evol. Microbiol.">
        <title>The Global Catalogue of Microorganisms (GCM) 10K type strain sequencing project: providing services to taxonomists for standard genome sequencing and annotation.</title>
        <authorList>
            <consortium name="The Broad Institute Genomics Platform"/>
            <consortium name="The Broad Institute Genome Sequencing Center for Infectious Disease"/>
            <person name="Wu L."/>
            <person name="Ma J."/>
        </authorList>
    </citation>
    <scope>NUCLEOTIDE SEQUENCE [LARGE SCALE GENOMIC DNA]</scope>
    <source>
        <strain evidence="5">DFY41</strain>
    </source>
</reference>
<proteinExistence type="predicted"/>
<dbReference type="GO" id="GO:0032259">
    <property type="term" value="P:methylation"/>
    <property type="evidence" value="ECO:0007669"/>
    <property type="project" value="UniProtKB-KW"/>
</dbReference>
<dbReference type="RefSeq" id="WP_378593019.1">
    <property type="nucleotide sequence ID" value="NZ_JBHSKD010000027.1"/>
</dbReference>
<keyword evidence="5" id="KW-1185">Reference proteome</keyword>